<evidence type="ECO:0000313" key="2">
    <source>
        <dbReference type="EMBL" id="RUP48801.1"/>
    </source>
</evidence>
<feature type="compositionally biased region" description="Basic and acidic residues" evidence="1">
    <location>
        <begin position="90"/>
        <end position="124"/>
    </location>
</feature>
<name>A0A433DD81_9FUNG</name>
<evidence type="ECO:0000256" key="1">
    <source>
        <dbReference type="SAM" id="MobiDB-lite"/>
    </source>
</evidence>
<dbReference type="AlphaFoldDB" id="A0A433DD81"/>
<feature type="compositionally biased region" description="Acidic residues" evidence="1">
    <location>
        <begin position="125"/>
        <end position="142"/>
    </location>
</feature>
<accession>A0A433DD81</accession>
<comment type="caution">
    <text evidence="2">The sequence shown here is derived from an EMBL/GenBank/DDBJ whole genome shotgun (WGS) entry which is preliminary data.</text>
</comment>
<dbReference type="Proteomes" id="UP000268093">
    <property type="component" value="Unassembled WGS sequence"/>
</dbReference>
<organism evidence="2 3">
    <name type="scientific">Jimgerdemannia flammicorona</name>
    <dbReference type="NCBI Taxonomy" id="994334"/>
    <lineage>
        <taxon>Eukaryota</taxon>
        <taxon>Fungi</taxon>
        <taxon>Fungi incertae sedis</taxon>
        <taxon>Mucoromycota</taxon>
        <taxon>Mucoromycotina</taxon>
        <taxon>Endogonomycetes</taxon>
        <taxon>Endogonales</taxon>
        <taxon>Endogonaceae</taxon>
        <taxon>Jimgerdemannia</taxon>
    </lineage>
</organism>
<keyword evidence="3" id="KW-1185">Reference proteome</keyword>
<protein>
    <submittedName>
        <fullName evidence="2">Uncharacterized protein</fullName>
    </submittedName>
</protein>
<evidence type="ECO:0000313" key="3">
    <source>
        <dbReference type="Proteomes" id="UP000268093"/>
    </source>
</evidence>
<reference evidence="2 3" key="1">
    <citation type="journal article" date="2018" name="New Phytol.">
        <title>Phylogenomics of Endogonaceae and evolution of mycorrhizas within Mucoromycota.</title>
        <authorList>
            <person name="Chang Y."/>
            <person name="Desiro A."/>
            <person name="Na H."/>
            <person name="Sandor L."/>
            <person name="Lipzen A."/>
            <person name="Clum A."/>
            <person name="Barry K."/>
            <person name="Grigoriev I.V."/>
            <person name="Martin F.M."/>
            <person name="Stajich J.E."/>
            <person name="Smith M.E."/>
            <person name="Bonito G."/>
            <person name="Spatafora J.W."/>
        </authorList>
    </citation>
    <scope>NUCLEOTIDE SEQUENCE [LARGE SCALE GENOMIC DNA]</scope>
    <source>
        <strain evidence="2 3">GMNB39</strain>
    </source>
</reference>
<proteinExistence type="predicted"/>
<gene>
    <name evidence="2" type="ORF">BC936DRAFT_143957</name>
</gene>
<dbReference type="EMBL" id="RBNI01002955">
    <property type="protein sequence ID" value="RUP48801.1"/>
    <property type="molecule type" value="Genomic_DNA"/>
</dbReference>
<sequence length="168" mass="18803">MPSSVTRSKYRPLFTPVPAECMAASPDAVESDRAAVDSVAATAKADPIPTTYHIPTTLIDPKKPSYDFPTTYPNTLLVSTFAVRGSYTSTKREFEEKEGEGKEAEVEKGEDVEGTGKKYSKIEEVEVNNDYDDEEGDSEDNGENCMMVKKFMMTWMTWRWSEESRSGI</sequence>
<feature type="region of interest" description="Disordered" evidence="1">
    <location>
        <begin position="89"/>
        <end position="144"/>
    </location>
</feature>